<evidence type="ECO:0000313" key="4">
    <source>
        <dbReference type="Proteomes" id="UP000702954"/>
    </source>
</evidence>
<dbReference type="EMBL" id="SLZV01000001">
    <property type="protein sequence ID" value="TCS70337.1"/>
    <property type="molecule type" value="Genomic_DNA"/>
</dbReference>
<evidence type="ECO:0000313" key="3">
    <source>
        <dbReference type="Proteomes" id="UP000294613"/>
    </source>
</evidence>
<dbReference type="Proteomes" id="UP000294613">
    <property type="component" value="Unassembled WGS sequence"/>
</dbReference>
<dbReference type="Proteomes" id="UP000702954">
    <property type="component" value="Unassembled WGS sequence"/>
</dbReference>
<dbReference type="AlphaFoldDB" id="A0A4R3JSX1"/>
<accession>A0A4R3JSX1</accession>
<evidence type="ECO:0000313" key="2">
    <source>
        <dbReference type="EMBL" id="TCS70337.1"/>
    </source>
</evidence>
<evidence type="ECO:0000313" key="1">
    <source>
        <dbReference type="EMBL" id="GBU04042.1"/>
    </source>
</evidence>
<reference evidence="1 4" key="1">
    <citation type="journal article" date="2018" name="Int. J. Syst. Evol. Microbiol.">
        <title>Draft Genome Sequence of Faecalimonas umbilicata JCM 30896T, an Acetate-Producing Bacterium Isolated from Human Feces.</title>
        <authorList>
            <person name="Sakamoto M."/>
            <person name="Ikeyama N."/>
            <person name="Yuki M."/>
            <person name="Ohkuma M."/>
        </authorList>
    </citation>
    <scope>NUCLEOTIDE SEQUENCE [LARGE SCALE GENOMIC DNA]</scope>
    <source>
        <strain evidence="1 4">EGH7</strain>
    </source>
</reference>
<dbReference type="EMBL" id="BHEO01000002">
    <property type="protein sequence ID" value="GBU04042.1"/>
    <property type="molecule type" value="Genomic_DNA"/>
</dbReference>
<reference evidence="2 3" key="2">
    <citation type="submission" date="2019-03" db="EMBL/GenBank/DDBJ databases">
        <title>Genomic Encyclopedia of Type Strains, Phase IV (KMG-IV): sequencing the most valuable type-strain genomes for metagenomic binning, comparative biology and taxonomic classification.</title>
        <authorList>
            <person name="Goeker M."/>
        </authorList>
    </citation>
    <scope>NUCLEOTIDE SEQUENCE [LARGE SCALE GENOMIC DNA]</scope>
    <source>
        <strain evidence="2 3">DSM 103426</strain>
    </source>
</reference>
<organism evidence="2 3">
    <name type="scientific">Faecalimonas umbilicata</name>
    <dbReference type="NCBI Taxonomy" id="1912855"/>
    <lineage>
        <taxon>Bacteria</taxon>
        <taxon>Bacillati</taxon>
        <taxon>Bacillota</taxon>
        <taxon>Clostridia</taxon>
        <taxon>Lachnospirales</taxon>
        <taxon>Lachnospiraceae</taxon>
        <taxon>Faecalimonas</taxon>
    </lineage>
</organism>
<dbReference type="RefSeq" id="WP_008977530.1">
    <property type="nucleotide sequence ID" value="NZ_BHEO01000002.1"/>
</dbReference>
<name>A0A4R3JSX1_9FIRM</name>
<gene>
    <name evidence="2" type="ORF">EDD74_101188</name>
    <name evidence="1" type="ORF">FAEUMB_05830</name>
</gene>
<comment type="caution">
    <text evidence="2">The sequence shown here is derived from an EMBL/GenBank/DDBJ whole genome shotgun (WGS) entry which is preliminary data.</text>
</comment>
<keyword evidence="4" id="KW-1185">Reference proteome</keyword>
<sequence length="105" mass="12142">MSNQKFEGAVTGKEGSYKDRTLLLENRCEVFFHIEGEQIYVDQTPEGAEAGIWYIEQREEYAVQPAKTSTVYLKSGQPLGKNRIYYLPRGMEIWIASRKNSFLLE</sequence>
<proteinExistence type="predicted"/>
<protein>
    <submittedName>
        <fullName evidence="2">Uncharacterized protein</fullName>
    </submittedName>
</protein>